<reference evidence="2" key="1">
    <citation type="journal article" date="2010" name="Science">
        <title>Plasticity of animal genome architecture unmasked by rapid evolution of a pelagic tunicate.</title>
        <authorList>
            <person name="Denoeud F."/>
            <person name="Henriet S."/>
            <person name="Mungpakdee S."/>
            <person name="Aury J.M."/>
            <person name="Da Silva C."/>
            <person name="Brinkmann H."/>
            <person name="Mikhaleva J."/>
            <person name="Olsen L.C."/>
            <person name="Jubin C."/>
            <person name="Canestro C."/>
            <person name="Bouquet J.M."/>
            <person name="Danks G."/>
            <person name="Poulain J."/>
            <person name="Campsteijn C."/>
            <person name="Adamski M."/>
            <person name="Cross I."/>
            <person name="Yadetie F."/>
            <person name="Muffato M."/>
            <person name="Louis A."/>
            <person name="Butcher S."/>
            <person name="Tsagkogeorga G."/>
            <person name="Konrad A."/>
            <person name="Singh S."/>
            <person name="Jensen M.F."/>
            <person name="Cong E.H."/>
            <person name="Eikeseth-Otteraa H."/>
            <person name="Noel B."/>
            <person name="Anthouard V."/>
            <person name="Porcel B.M."/>
            <person name="Kachouri-Lafond R."/>
            <person name="Nishino A."/>
            <person name="Ugolini M."/>
            <person name="Chourrout P."/>
            <person name="Nishida H."/>
            <person name="Aasland R."/>
            <person name="Huzurbazar S."/>
            <person name="Westhof E."/>
            <person name="Delsuc F."/>
            <person name="Lehrach H."/>
            <person name="Reinhardt R."/>
            <person name="Weissenbach J."/>
            <person name="Roy S.W."/>
            <person name="Artiguenave F."/>
            <person name="Postlethwait J.H."/>
            <person name="Manak J.R."/>
            <person name="Thompson E.M."/>
            <person name="Jaillon O."/>
            <person name="Du Pasquier L."/>
            <person name="Boudinot P."/>
            <person name="Liberles D.A."/>
            <person name="Volff J.N."/>
            <person name="Philippe H."/>
            <person name="Lenhard B."/>
            <person name="Roest Crollius H."/>
            <person name="Wincker P."/>
            <person name="Chourrout D."/>
        </authorList>
    </citation>
    <scope>NUCLEOTIDE SEQUENCE [LARGE SCALE GENOMIC DNA]</scope>
</reference>
<feature type="compositionally biased region" description="Basic residues" evidence="1">
    <location>
        <begin position="20"/>
        <end position="30"/>
    </location>
</feature>
<name>E4Z3Z7_OIKDI</name>
<proteinExistence type="predicted"/>
<accession>E4Z3Z7</accession>
<gene>
    <name evidence="2" type="ORF">GSOID_T00026113001</name>
</gene>
<organism evidence="2">
    <name type="scientific">Oikopleura dioica</name>
    <name type="common">Tunicate</name>
    <dbReference type="NCBI Taxonomy" id="34765"/>
    <lineage>
        <taxon>Eukaryota</taxon>
        <taxon>Metazoa</taxon>
        <taxon>Chordata</taxon>
        <taxon>Tunicata</taxon>
        <taxon>Appendicularia</taxon>
        <taxon>Copelata</taxon>
        <taxon>Oikopleuridae</taxon>
        <taxon>Oikopleura</taxon>
    </lineage>
</organism>
<sequence>MTTFSTGRCSNKSLSAKLLKRSVKKPRQKKASNNLQLKSDQERIPNEIKNELTELLIPCFPPNLFQCYPSAPGSQFLCSLSILKSVFQKKINTNFRPVFCYKSQTTKKKDRS</sequence>
<dbReference type="AlphaFoldDB" id="E4Z3Z7"/>
<feature type="region of interest" description="Disordered" evidence="1">
    <location>
        <begin position="20"/>
        <end position="42"/>
    </location>
</feature>
<protein>
    <submittedName>
        <fullName evidence="2">Uncharacterized protein</fullName>
    </submittedName>
</protein>
<evidence type="ECO:0000313" key="2">
    <source>
        <dbReference type="EMBL" id="CBY42425.1"/>
    </source>
</evidence>
<dbReference type="EMBL" id="FN657149">
    <property type="protein sequence ID" value="CBY42425.1"/>
    <property type="molecule type" value="Genomic_DNA"/>
</dbReference>
<dbReference type="Proteomes" id="UP000011014">
    <property type="component" value="Unassembled WGS sequence"/>
</dbReference>
<evidence type="ECO:0000256" key="1">
    <source>
        <dbReference type="SAM" id="MobiDB-lite"/>
    </source>
</evidence>